<dbReference type="PANTHER" id="PTHR22734">
    <property type="entry name" value="U3 SMALL NUCLEOLAR RIBONUCLEOPROTEIN PROTEIN IMP4"/>
    <property type="match status" value="1"/>
</dbReference>
<dbReference type="InterPro" id="IPR007109">
    <property type="entry name" value="Brix"/>
</dbReference>
<dbReference type="SMART" id="SM00879">
    <property type="entry name" value="Brix"/>
    <property type="match status" value="1"/>
</dbReference>
<dbReference type="SUPFAM" id="SSF52954">
    <property type="entry name" value="Class II aaRS ABD-related"/>
    <property type="match status" value="1"/>
</dbReference>
<name>A0AAV9J0R8_CYACA</name>
<evidence type="ECO:0000256" key="1">
    <source>
        <dbReference type="SAM" id="MobiDB-lite"/>
    </source>
</evidence>
<organism evidence="3 4">
    <name type="scientific">Cyanidium caldarium</name>
    <name type="common">Red alga</name>
    <dbReference type="NCBI Taxonomy" id="2771"/>
    <lineage>
        <taxon>Eukaryota</taxon>
        <taxon>Rhodophyta</taxon>
        <taxon>Bangiophyceae</taxon>
        <taxon>Cyanidiales</taxon>
        <taxon>Cyanidiaceae</taxon>
        <taxon>Cyanidium</taxon>
    </lineage>
</organism>
<accession>A0AAV9J0R8</accession>
<dbReference type="GO" id="GO:0005730">
    <property type="term" value="C:nucleolus"/>
    <property type="evidence" value="ECO:0007669"/>
    <property type="project" value="TreeGrafter"/>
</dbReference>
<dbReference type="PANTHER" id="PTHR22734:SF3">
    <property type="entry name" value="RIBOSOME PRODUCTION FACTOR 1"/>
    <property type="match status" value="1"/>
</dbReference>
<feature type="domain" description="Brix" evidence="2">
    <location>
        <begin position="97"/>
        <end position="288"/>
    </location>
</feature>
<dbReference type="Pfam" id="PF04427">
    <property type="entry name" value="Brix"/>
    <property type="match status" value="1"/>
</dbReference>
<feature type="compositionally biased region" description="Basic residues" evidence="1">
    <location>
        <begin position="18"/>
        <end position="30"/>
    </location>
</feature>
<dbReference type="InterPro" id="IPR044281">
    <property type="entry name" value="IMP4/RPF1"/>
</dbReference>
<dbReference type="GO" id="GO:0000470">
    <property type="term" value="P:maturation of LSU-rRNA"/>
    <property type="evidence" value="ECO:0007669"/>
    <property type="project" value="TreeGrafter"/>
</dbReference>
<dbReference type="GO" id="GO:0042134">
    <property type="term" value="F:rRNA primary transcript binding"/>
    <property type="evidence" value="ECO:0007669"/>
    <property type="project" value="InterPro"/>
</dbReference>
<feature type="compositionally biased region" description="Basic and acidic residues" evidence="1">
    <location>
        <begin position="1"/>
        <end position="17"/>
    </location>
</feature>
<evidence type="ECO:0000259" key="2">
    <source>
        <dbReference type="PROSITE" id="PS50833"/>
    </source>
</evidence>
<reference evidence="3 4" key="1">
    <citation type="submission" date="2022-07" db="EMBL/GenBank/DDBJ databases">
        <title>Genome-wide signatures of adaptation to extreme environments.</title>
        <authorList>
            <person name="Cho C.H."/>
            <person name="Yoon H.S."/>
        </authorList>
    </citation>
    <scope>NUCLEOTIDE SEQUENCE [LARGE SCALE GENOMIC DNA]</scope>
    <source>
        <strain evidence="3 4">DBV 063 E5</strain>
    </source>
</reference>
<dbReference type="EMBL" id="JANCYW010000015">
    <property type="protein sequence ID" value="KAK4537915.1"/>
    <property type="molecule type" value="Genomic_DNA"/>
</dbReference>
<feature type="region of interest" description="Disordered" evidence="1">
    <location>
        <begin position="1"/>
        <end position="64"/>
    </location>
</feature>
<sequence>MNRVRERRERDRQVRERRQQRRESRRRRRQQQQQQRVGEGGVSKARQGDRGEEEEEKKKKQVARTLENTREHALDLDVGPAAPDVWAERVLRGEVRPRLLLTTGRGPAGRRAYDFIADCLLMFPQSVFRERGKRSVEEVRDVARAGGFSDVWVVRTDVRGHFRYLVHMRAVEPAVYTYRLSSVVCTQEMRERGAPSAHDPEVLSSHFCTALGRHVRQCLAALFPHQGVPRGRQVVTIRNHRDYIFFRFHRYIFRQTERGEEVSLRTRLQELGPRFTLKLVAIDHVPLSDGKEQWWPARALTRGKRWFAM</sequence>
<dbReference type="AlphaFoldDB" id="A0AAV9J0R8"/>
<evidence type="ECO:0000313" key="4">
    <source>
        <dbReference type="Proteomes" id="UP001301350"/>
    </source>
</evidence>
<comment type="caution">
    <text evidence="3">The sequence shown here is derived from an EMBL/GenBank/DDBJ whole genome shotgun (WGS) entry which is preliminary data.</text>
</comment>
<dbReference type="Proteomes" id="UP001301350">
    <property type="component" value="Unassembled WGS sequence"/>
</dbReference>
<gene>
    <name evidence="3" type="ORF">CDCA_CDCA15G3940</name>
</gene>
<dbReference type="GO" id="GO:0030687">
    <property type="term" value="C:preribosome, large subunit precursor"/>
    <property type="evidence" value="ECO:0007669"/>
    <property type="project" value="TreeGrafter"/>
</dbReference>
<protein>
    <recommendedName>
        <fullName evidence="2">Brix domain-containing protein</fullName>
    </recommendedName>
</protein>
<dbReference type="PROSITE" id="PS50833">
    <property type="entry name" value="BRIX"/>
    <property type="match status" value="1"/>
</dbReference>
<dbReference type="Gene3D" id="3.40.50.10480">
    <property type="entry name" value="Probable brix-domain ribosomal biogenesis protein"/>
    <property type="match status" value="1"/>
</dbReference>
<proteinExistence type="predicted"/>
<dbReference type="GO" id="GO:0000460">
    <property type="term" value="P:maturation of 5.8S rRNA"/>
    <property type="evidence" value="ECO:0007669"/>
    <property type="project" value="TreeGrafter"/>
</dbReference>
<evidence type="ECO:0000313" key="3">
    <source>
        <dbReference type="EMBL" id="KAK4537915.1"/>
    </source>
</evidence>
<keyword evidence="4" id="KW-1185">Reference proteome</keyword>